<evidence type="ECO:0000313" key="4">
    <source>
        <dbReference type="EMBL" id="PXX44911.1"/>
    </source>
</evidence>
<name>A0A318JLW0_9BURK</name>
<dbReference type="GO" id="GO:0008194">
    <property type="term" value="F:UDP-glycosyltransferase activity"/>
    <property type="evidence" value="ECO:0007669"/>
    <property type="project" value="InterPro"/>
</dbReference>
<keyword evidence="1" id="KW-1133">Transmembrane helix</keyword>
<feature type="domain" description="Glycosyltransferase family 28 N-terminal" evidence="2">
    <location>
        <begin position="8"/>
        <end position="94"/>
    </location>
</feature>
<keyword evidence="1" id="KW-0812">Transmembrane</keyword>
<sequence>MTKARHYIFLGMGTLGDIFPFLSLAVEMQKRGHETTMLLAPVHAIHAQKAGITYKILGTQADYDAALSHPDMWDIRKGMGVVLESSKSVLTEMPGYIASLPVEQDYILVAHPLGLPAADIVRSFRTDIPIVAAYLAPSNLRTVHNPLVMGDLFIPQWLPVWMRRWLWTYADKNFIDPVAVPIINQARQARNLSTISSLAAHMYAVPDLSISFFPDWFAPAQPDWPAPLAMGEFQLYDSSTITDLSTELEEFLAAGPAPVIFTPGSGNIQAGHYFLCAQQAVQKLGLRAIFLTSHREQIAAALPANILWQSYLPLRSILPRASVLVHHGGIGTTAEALRAGTPQLITPLAFDQFDNAARIKKLGTGDFIRMSRLTGGRLTRSLQQLLASEVIKNNCTQVAGKFKKTGYADSLCDAIEALQSKQKA</sequence>
<keyword evidence="1" id="KW-0472">Membrane</keyword>
<proteinExistence type="predicted"/>
<gene>
    <name evidence="4" type="ORF">DFR42_102123</name>
</gene>
<evidence type="ECO:0000313" key="5">
    <source>
        <dbReference type="Proteomes" id="UP000247792"/>
    </source>
</evidence>
<keyword evidence="5" id="KW-1185">Reference proteome</keyword>
<evidence type="ECO:0000259" key="3">
    <source>
        <dbReference type="Pfam" id="PF06722"/>
    </source>
</evidence>
<dbReference type="GO" id="GO:0005975">
    <property type="term" value="P:carbohydrate metabolic process"/>
    <property type="evidence" value="ECO:0007669"/>
    <property type="project" value="InterPro"/>
</dbReference>
<dbReference type="InterPro" id="IPR010610">
    <property type="entry name" value="EryCIII-like_C"/>
</dbReference>
<dbReference type="SUPFAM" id="SSF53756">
    <property type="entry name" value="UDP-Glycosyltransferase/glycogen phosphorylase"/>
    <property type="match status" value="1"/>
</dbReference>
<dbReference type="InterPro" id="IPR004276">
    <property type="entry name" value="GlycoTrans_28_N"/>
</dbReference>
<dbReference type="EMBL" id="QJKB01000002">
    <property type="protein sequence ID" value="PXX44911.1"/>
    <property type="molecule type" value="Genomic_DNA"/>
</dbReference>
<organism evidence="4 5">
    <name type="scientific">Undibacterium pigrum</name>
    <dbReference type="NCBI Taxonomy" id="401470"/>
    <lineage>
        <taxon>Bacteria</taxon>
        <taxon>Pseudomonadati</taxon>
        <taxon>Pseudomonadota</taxon>
        <taxon>Betaproteobacteria</taxon>
        <taxon>Burkholderiales</taxon>
        <taxon>Oxalobacteraceae</taxon>
        <taxon>Undibacterium</taxon>
    </lineage>
</organism>
<dbReference type="Gene3D" id="3.40.50.2000">
    <property type="entry name" value="Glycogen Phosphorylase B"/>
    <property type="match status" value="2"/>
</dbReference>
<protein>
    <submittedName>
        <fullName evidence="4">Rhamnosyltransferase subunit B</fullName>
    </submittedName>
</protein>
<dbReference type="CDD" id="cd03784">
    <property type="entry name" value="GT1_Gtf-like"/>
    <property type="match status" value="1"/>
</dbReference>
<dbReference type="RefSeq" id="WP_110254402.1">
    <property type="nucleotide sequence ID" value="NZ_QJKB01000002.1"/>
</dbReference>
<comment type="caution">
    <text evidence="4">The sequence shown here is derived from an EMBL/GenBank/DDBJ whole genome shotgun (WGS) entry which is preliminary data.</text>
</comment>
<dbReference type="Proteomes" id="UP000247792">
    <property type="component" value="Unassembled WGS sequence"/>
</dbReference>
<dbReference type="GO" id="GO:0016758">
    <property type="term" value="F:hexosyltransferase activity"/>
    <property type="evidence" value="ECO:0007669"/>
    <property type="project" value="InterPro"/>
</dbReference>
<evidence type="ECO:0000259" key="2">
    <source>
        <dbReference type="Pfam" id="PF03033"/>
    </source>
</evidence>
<feature type="domain" description="Erythromycin biosynthesis protein CIII-like C-terminal" evidence="3">
    <location>
        <begin position="294"/>
        <end position="399"/>
    </location>
</feature>
<dbReference type="Pfam" id="PF06722">
    <property type="entry name" value="EryCIII-like_C"/>
    <property type="match status" value="1"/>
</dbReference>
<dbReference type="InterPro" id="IPR002213">
    <property type="entry name" value="UDP_glucos_trans"/>
</dbReference>
<dbReference type="AlphaFoldDB" id="A0A318JLW0"/>
<reference evidence="4 5" key="1">
    <citation type="submission" date="2018-05" db="EMBL/GenBank/DDBJ databases">
        <title>Genomic Encyclopedia of Type Strains, Phase IV (KMG-IV): sequencing the most valuable type-strain genomes for metagenomic binning, comparative biology and taxonomic classification.</title>
        <authorList>
            <person name="Goeker M."/>
        </authorList>
    </citation>
    <scope>NUCLEOTIDE SEQUENCE [LARGE SCALE GENOMIC DNA]</scope>
    <source>
        <strain evidence="4 5">DSM 19792</strain>
    </source>
</reference>
<dbReference type="PANTHER" id="PTHR48050:SF13">
    <property type="entry name" value="STEROL 3-BETA-GLUCOSYLTRANSFERASE UGT80A2"/>
    <property type="match status" value="1"/>
</dbReference>
<dbReference type="OrthoDB" id="9805366at2"/>
<dbReference type="PANTHER" id="PTHR48050">
    <property type="entry name" value="STEROL 3-BETA-GLUCOSYLTRANSFERASE"/>
    <property type="match status" value="1"/>
</dbReference>
<dbReference type="Pfam" id="PF03033">
    <property type="entry name" value="Glyco_transf_28"/>
    <property type="match status" value="1"/>
</dbReference>
<feature type="transmembrane region" description="Helical" evidence="1">
    <location>
        <begin position="7"/>
        <end position="26"/>
    </location>
</feature>
<dbReference type="GO" id="GO:0033072">
    <property type="term" value="P:vancomycin biosynthetic process"/>
    <property type="evidence" value="ECO:0007669"/>
    <property type="project" value="UniProtKB-ARBA"/>
</dbReference>
<evidence type="ECO:0000256" key="1">
    <source>
        <dbReference type="SAM" id="Phobius"/>
    </source>
</evidence>
<dbReference type="InterPro" id="IPR050426">
    <property type="entry name" value="Glycosyltransferase_28"/>
</dbReference>
<accession>A0A318JLW0</accession>
<keyword evidence="4" id="KW-0808">Transferase</keyword>